<dbReference type="Gene3D" id="1.10.533.10">
    <property type="entry name" value="Death Domain, Fas"/>
    <property type="match status" value="1"/>
</dbReference>
<dbReference type="PROSITE" id="PS51145">
    <property type="entry name" value="ZU5"/>
    <property type="match status" value="2"/>
</dbReference>
<dbReference type="InterPro" id="IPR000906">
    <property type="entry name" value="ZU5_dom"/>
</dbReference>
<dbReference type="Pfam" id="PF00791">
    <property type="entry name" value="ZU5"/>
    <property type="match status" value="2"/>
</dbReference>
<dbReference type="PROSITE" id="PS50297">
    <property type="entry name" value="ANK_REP_REGION"/>
    <property type="match status" value="20"/>
</dbReference>
<evidence type="ECO:0000256" key="1">
    <source>
        <dbReference type="ARBA" id="ARBA00004245"/>
    </source>
</evidence>
<dbReference type="InterPro" id="IPR011029">
    <property type="entry name" value="DEATH-like_dom_sf"/>
</dbReference>
<dbReference type="SUPFAM" id="SSF47986">
    <property type="entry name" value="DEATH domain"/>
    <property type="match status" value="1"/>
</dbReference>
<feature type="repeat" description="ANK" evidence="9">
    <location>
        <begin position="121"/>
        <end position="153"/>
    </location>
</feature>
<dbReference type="Pfam" id="PF00023">
    <property type="entry name" value="Ank"/>
    <property type="match status" value="2"/>
</dbReference>
<dbReference type="GeneTree" id="ENSGT00940000155760"/>
<dbReference type="Pfam" id="PF13637">
    <property type="entry name" value="Ank_4"/>
    <property type="match status" value="2"/>
</dbReference>
<sequence length="1454" mass="159505">PYNTQYFSPLGIGNISLCRSADAATSFLRAARSGNLDKALDHIKNGININTANQNGLNGLHLASKEGHVKMVLELLHSGIELEATTKKGNTALHIAALAGQEKVVAELVNYGANLNAQSHKGFSPLYMAAQENHLEVVKFLLENGANQSLPTEDGFTPLAVALQQGHENVVALLINYGTKGKVRLPALHIAARNDDTRTAAVLLQNDPNADVLSKTGFTPLHIAAHYENMSVAQLLLNRGANVNFTPKVSLSQLQGLRGTMNVVQTLCNGITPLHIASRRGNVMMVRLLLDRGAQIDAKTKNGLSPIHMAAQGDHMDCVRQLLQYNAEIDDITLDHLTPLHVAAHCGHHRMAKVLLDKGAKANARALNGFTPLHIACKKNHMRSMDLLLKHSASLEAVTESGLTPLHVAAFMGHLNIVKNLLQRGASPNASNVKVETPLHMASRAGHCEVAQFLLQNAAQVDARAKDDQTPLHCAARMGHKELVKLLLEHKANPDSATTAGHTPLHISAREGHIHTIRILLDAGAQQIKMTKKGFTPLHVACKYGKVDVAELLLERGANPNAAGKNGLTPLHVAVHHNNLDVVKLLVSKGGSAHSTARNGYTALHIAAKQNQMEVASCLLQNGATPNVESLQGITPLHLAAQEGRPDIVALLISKQANVNLGNKNGLTPLHLVAQEGHVGIADTLVKQGASVYAASRMGYTPLHVACHYGNIKMVKFLLQQQAHVNSKTRMGYTPLHQAAQQGHTDIVTLLLKHGAQPNEITSNGTSPLGIAKRLGYISVIDVLKLVTEESITTEKHRMSFPETVDEILDVSEDEGRLSNLIVKHINCTALIIHFHFLVSFMVDARGGSMRGSRHHGLRVIIPPRTCTAPTRITCRLVKPQKLTTPPPLVEGEGLASRIISLGPSSMQFLGPVIVEIPHFASLGRGDRELVVLRSENGSVWKEHRNRYGDEVLETILNGMDEDLESQDELEKKRIRRIISTDFPLYFAVVSRIQQESDLIGPEGGRLTSKLVPHVEAIFPETAVTKRVRLGLQAQPIPDELLTRHLGNQATFSPVVTIEPRRRKFHRPIGLRIPLPPSWRESPRDAGEGDTTSLRLLCSVIGGTAPAQWEDITGTTKLMYAKNCANFTTNVSARFWLADCPRTAEAVTFANLLYRELMSVPYMAKFVIFAKMNEAREGRLRCYCMTDDKMDKTLELHENFTEVARSRDIELMEGMPLHLECSGNLVPIRKATQQPRSFSFQAFRDNRLPVSVKVCLHLTIHMLAFLSLATEERRRTLTPLALRERYSALNEPVNAMERTEIKINIISEQLGLSWAELARELQFGVDDINRIRVENPNSLLDQSSALLSLWASREGRRAKMESLYTALKNIDRADIVTSLEGQAPQLAPGSLEEGACRLSDRDSSLLSPSVLNGKHTQTHPTPHKTSDIQISIFYQRTANYSTTSRMHGSDLTLP</sequence>
<evidence type="ECO:0000256" key="5">
    <source>
        <dbReference type="ARBA" id="ARBA00022737"/>
    </source>
</evidence>
<feature type="repeat" description="ANK" evidence="9">
    <location>
        <begin position="566"/>
        <end position="598"/>
    </location>
</feature>
<evidence type="ECO:0000313" key="14">
    <source>
        <dbReference type="Proteomes" id="UP000694389"/>
    </source>
</evidence>
<dbReference type="InterPro" id="IPR000488">
    <property type="entry name" value="Death_dom"/>
</dbReference>
<dbReference type="PRINTS" id="PR01415">
    <property type="entry name" value="ANKYRIN"/>
</dbReference>
<feature type="repeat" description="ANK" evidence="9">
    <location>
        <begin position="269"/>
        <end position="301"/>
    </location>
</feature>
<dbReference type="SMART" id="SM00005">
    <property type="entry name" value="DEATH"/>
    <property type="match status" value="1"/>
</dbReference>
<reference evidence="13" key="1">
    <citation type="submission" date="2025-08" db="UniProtKB">
        <authorList>
            <consortium name="Ensembl"/>
        </authorList>
    </citation>
    <scope>IDENTIFICATION</scope>
</reference>
<dbReference type="Proteomes" id="UP000694389">
    <property type="component" value="Unassembled WGS sequence"/>
</dbReference>
<protein>
    <submittedName>
        <fullName evidence="13">Ankyrin 1, erythrocytic b</fullName>
    </submittedName>
</protein>
<keyword evidence="7" id="KW-0472">Membrane</keyword>
<feature type="repeat" description="ANK" evidence="9">
    <location>
        <begin position="599"/>
        <end position="631"/>
    </location>
</feature>
<dbReference type="PROSITE" id="PS50088">
    <property type="entry name" value="ANK_REPEAT"/>
    <property type="match status" value="20"/>
</dbReference>
<dbReference type="GO" id="GO:0005856">
    <property type="term" value="C:cytoskeleton"/>
    <property type="evidence" value="ECO:0007669"/>
    <property type="project" value="UniProtKB-SubCell"/>
</dbReference>
<evidence type="ECO:0000256" key="3">
    <source>
        <dbReference type="ARBA" id="ARBA00022490"/>
    </source>
</evidence>
<dbReference type="FunFam" id="2.60.220.30:FF:000001">
    <property type="entry name" value="Ankyrin-3 isoform 2"/>
    <property type="match status" value="1"/>
</dbReference>
<evidence type="ECO:0000259" key="12">
    <source>
        <dbReference type="PROSITE" id="PS51145"/>
    </source>
</evidence>
<keyword evidence="14" id="KW-1185">Reference proteome</keyword>
<dbReference type="Pfam" id="PF12796">
    <property type="entry name" value="Ank_2"/>
    <property type="match status" value="7"/>
</dbReference>
<feature type="repeat" description="ANK" evidence="9">
    <location>
        <begin position="533"/>
        <end position="565"/>
    </location>
</feature>
<feature type="region of interest" description="Disordered" evidence="10">
    <location>
        <begin position="1407"/>
        <end position="1426"/>
    </location>
</feature>
<keyword evidence="5" id="KW-0677">Repeat</keyword>
<dbReference type="SUPFAM" id="SSF48403">
    <property type="entry name" value="Ankyrin repeat"/>
    <property type="match status" value="3"/>
</dbReference>
<keyword evidence="4" id="KW-0597">Phosphoprotein</keyword>
<feature type="repeat" description="ANK" evidence="9">
    <location>
        <begin position="698"/>
        <end position="730"/>
    </location>
</feature>
<dbReference type="FunFam" id="2.60.220.30:FF:000002">
    <property type="entry name" value="Ankyrin-3 isoform 2"/>
    <property type="match status" value="1"/>
</dbReference>
<feature type="repeat" description="ANK" evidence="9">
    <location>
        <begin position="216"/>
        <end position="248"/>
    </location>
</feature>
<feature type="repeat" description="ANK" evidence="9">
    <location>
        <begin position="335"/>
        <end position="367"/>
    </location>
</feature>
<evidence type="ECO:0000259" key="11">
    <source>
        <dbReference type="PROSITE" id="PS50017"/>
    </source>
</evidence>
<evidence type="ECO:0000256" key="6">
    <source>
        <dbReference type="ARBA" id="ARBA00023043"/>
    </source>
</evidence>
<evidence type="ECO:0000256" key="9">
    <source>
        <dbReference type="PROSITE-ProRule" id="PRU00023"/>
    </source>
</evidence>
<dbReference type="PROSITE" id="PS50017">
    <property type="entry name" value="DEATH_DOMAIN"/>
    <property type="match status" value="1"/>
</dbReference>
<feature type="repeat" description="ANK" evidence="9">
    <location>
        <begin position="467"/>
        <end position="499"/>
    </location>
</feature>
<evidence type="ECO:0000313" key="13">
    <source>
        <dbReference type="Ensembl" id="ENSDLAP00005078878.1"/>
    </source>
</evidence>
<feature type="domain" description="ZU5" evidence="12">
    <location>
        <begin position="994"/>
        <end position="1140"/>
    </location>
</feature>
<name>A0A8P4GM99_DICLA</name>
<keyword evidence="6 9" id="KW-0040">ANK repeat</keyword>
<dbReference type="Gene3D" id="1.25.40.20">
    <property type="entry name" value="Ankyrin repeat-containing domain"/>
    <property type="match status" value="4"/>
</dbReference>
<dbReference type="Ensembl" id="ENSDLAT00005081668.1">
    <property type="protein sequence ID" value="ENSDLAP00005078878.1"/>
    <property type="gene ID" value="ENSDLAG00005009265.2"/>
</dbReference>
<accession>A0A8P4GM99</accession>
<proteinExistence type="predicted"/>
<dbReference type="InterPro" id="IPR051165">
    <property type="entry name" value="Multifunctional_ANK_Repeat"/>
</dbReference>
<dbReference type="InterPro" id="IPR036770">
    <property type="entry name" value="Ankyrin_rpt-contain_sf"/>
</dbReference>
<evidence type="ECO:0000256" key="7">
    <source>
        <dbReference type="ARBA" id="ARBA00023136"/>
    </source>
</evidence>
<dbReference type="Gene3D" id="2.60.220.30">
    <property type="match status" value="2"/>
</dbReference>
<feature type="domain" description="ZU5" evidence="12">
    <location>
        <begin position="837"/>
        <end position="992"/>
    </location>
</feature>
<dbReference type="GO" id="GO:0007165">
    <property type="term" value="P:signal transduction"/>
    <property type="evidence" value="ECO:0007669"/>
    <property type="project" value="InterPro"/>
</dbReference>
<dbReference type="InterPro" id="IPR002110">
    <property type="entry name" value="Ankyrin_rpt"/>
</dbReference>
<feature type="repeat" description="ANK" evidence="9">
    <location>
        <begin position="55"/>
        <end position="87"/>
    </location>
</feature>
<dbReference type="GO" id="GO:0016020">
    <property type="term" value="C:membrane"/>
    <property type="evidence" value="ECO:0007669"/>
    <property type="project" value="UniProtKB-SubCell"/>
</dbReference>
<feature type="repeat" description="ANK" evidence="9">
    <location>
        <begin position="401"/>
        <end position="433"/>
    </location>
</feature>
<feature type="repeat" description="ANK" evidence="9">
    <location>
        <begin position="154"/>
        <end position="178"/>
    </location>
</feature>
<keyword evidence="3" id="KW-0963">Cytoplasm</keyword>
<evidence type="ECO:0000256" key="4">
    <source>
        <dbReference type="ARBA" id="ARBA00022553"/>
    </source>
</evidence>
<evidence type="ECO:0000256" key="10">
    <source>
        <dbReference type="SAM" id="MobiDB-lite"/>
    </source>
</evidence>
<feature type="repeat" description="ANK" evidence="9">
    <location>
        <begin position="665"/>
        <end position="697"/>
    </location>
</feature>
<dbReference type="InterPro" id="IPR040745">
    <property type="entry name" value="Ankyrin_UPA"/>
</dbReference>
<evidence type="ECO:0000256" key="8">
    <source>
        <dbReference type="ARBA" id="ARBA00023212"/>
    </source>
</evidence>
<evidence type="ECO:0000256" key="2">
    <source>
        <dbReference type="ARBA" id="ARBA00004370"/>
    </source>
</evidence>
<dbReference type="CDD" id="cd08805">
    <property type="entry name" value="Death_ank1"/>
    <property type="match status" value="1"/>
</dbReference>
<feature type="repeat" description="ANK" evidence="9">
    <location>
        <begin position="500"/>
        <end position="526"/>
    </location>
</feature>
<feature type="repeat" description="ANK" evidence="9">
    <location>
        <begin position="88"/>
        <end position="120"/>
    </location>
</feature>
<feature type="repeat" description="ANK" evidence="9">
    <location>
        <begin position="302"/>
        <end position="334"/>
    </location>
</feature>
<dbReference type="SMART" id="SM00248">
    <property type="entry name" value="ANK"/>
    <property type="match status" value="21"/>
</dbReference>
<dbReference type="FunFam" id="1.25.40.20:FF:000001">
    <property type="entry name" value="Ankyrin-2 isoform 2"/>
    <property type="match status" value="1"/>
</dbReference>
<keyword evidence="8" id="KW-0206">Cytoskeleton</keyword>
<comment type="subcellular location">
    <subcellularLocation>
        <location evidence="1">Cytoplasm</location>
        <location evidence="1">Cytoskeleton</location>
    </subcellularLocation>
    <subcellularLocation>
        <location evidence="2">Membrane</location>
    </subcellularLocation>
</comment>
<feature type="repeat" description="ANK" evidence="9">
    <location>
        <begin position="368"/>
        <end position="400"/>
    </location>
</feature>
<dbReference type="FunFam" id="1.25.40.20:FF:000003">
    <property type="entry name" value="Ankyrin, isoform B"/>
    <property type="match status" value="1"/>
</dbReference>
<dbReference type="FunFam" id="1.10.533.10:FF:000010">
    <property type="entry name" value="Ankyrin 1"/>
    <property type="match status" value="1"/>
</dbReference>
<feature type="repeat" description="ANK" evidence="9">
    <location>
        <begin position="434"/>
        <end position="466"/>
    </location>
</feature>
<dbReference type="SMART" id="SM00218">
    <property type="entry name" value="ZU5"/>
    <property type="match status" value="1"/>
</dbReference>
<dbReference type="Pfam" id="PF00531">
    <property type="entry name" value="Death"/>
    <property type="match status" value="1"/>
</dbReference>
<feature type="domain" description="Death" evidence="11">
    <location>
        <begin position="1299"/>
        <end position="1383"/>
    </location>
</feature>
<organism evidence="13 14">
    <name type="scientific">Dicentrarchus labrax</name>
    <name type="common">European seabass</name>
    <name type="synonym">Morone labrax</name>
    <dbReference type="NCBI Taxonomy" id="13489"/>
    <lineage>
        <taxon>Eukaryota</taxon>
        <taxon>Metazoa</taxon>
        <taxon>Chordata</taxon>
        <taxon>Craniata</taxon>
        <taxon>Vertebrata</taxon>
        <taxon>Euteleostomi</taxon>
        <taxon>Actinopterygii</taxon>
        <taxon>Neopterygii</taxon>
        <taxon>Teleostei</taxon>
        <taxon>Neoteleostei</taxon>
        <taxon>Acanthomorphata</taxon>
        <taxon>Eupercaria</taxon>
        <taxon>Moronidae</taxon>
        <taxon>Dicentrarchus</taxon>
    </lineage>
</organism>
<reference evidence="13" key="2">
    <citation type="submission" date="2025-09" db="UniProtKB">
        <authorList>
            <consortium name="Ensembl"/>
        </authorList>
    </citation>
    <scope>IDENTIFICATION</scope>
</reference>
<feature type="repeat" description="ANK" evidence="9">
    <location>
        <begin position="632"/>
        <end position="664"/>
    </location>
</feature>
<dbReference type="Gene3D" id="2.60.40.2660">
    <property type="match status" value="1"/>
</dbReference>
<feature type="repeat" description="ANK" evidence="9">
    <location>
        <begin position="731"/>
        <end position="763"/>
    </location>
</feature>
<dbReference type="PANTHER" id="PTHR24123:SF71">
    <property type="entry name" value="ANKYRIN 1, ERYTHROCYTIC A ISOFORM X1"/>
    <property type="match status" value="1"/>
</dbReference>
<gene>
    <name evidence="13" type="primary">LOC127370656</name>
</gene>
<dbReference type="PANTHER" id="PTHR24123">
    <property type="entry name" value="ANKYRIN REPEAT-CONTAINING"/>
    <property type="match status" value="1"/>
</dbReference>
<dbReference type="Pfam" id="PF17809">
    <property type="entry name" value="UPA_2"/>
    <property type="match status" value="1"/>
</dbReference>